<evidence type="ECO:0000313" key="2">
    <source>
        <dbReference type="Proteomes" id="UP001589710"/>
    </source>
</evidence>
<keyword evidence="2" id="KW-1185">Reference proteome</keyword>
<dbReference type="EMBL" id="JBHMCG010000091">
    <property type="protein sequence ID" value="MFB9574332.1"/>
    <property type="molecule type" value="Genomic_DNA"/>
</dbReference>
<evidence type="ECO:0000313" key="1">
    <source>
        <dbReference type="EMBL" id="MFB9574332.1"/>
    </source>
</evidence>
<reference evidence="1 2" key="1">
    <citation type="submission" date="2024-09" db="EMBL/GenBank/DDBJ databases">
        <authorList>
            <person name="Sun Q."/>
            <person name="Mori K."/>
        </authorList>
    </citation>
    <scope>NUCLEOTIDE SEQUENCE [LARGE SCALE GENOMIC DNA]</scope>
    <source>
        <strain evidence="1 2">JCM 3331</strain>
    </source>
</reference>
<organism evidence="1 2">
    <name type="scientific">Streptomyces yanii</name>
    <dbReference type="NCBI Taxonomy" id="78510"/>
    <lineage>
        <taxon>Bacteria</taxon>
        <taxon>Bacillati</taxon>
        <taxon>Actinomycetota</taxon>
        <taxon>Actinomycetes</taxon>
        <taxon>Kitasatosporales</taxon>
        <taxon>Streptomycetaceae</taxon>
        <taxon>Streptomyces</taxon>
    </lineage>
</organism>
<protein>
    <submittedName>
        <fullName evidence="1">SRPBCC domain-containing protein</fullName>
    </submittedName>
</protein>
<comment type="caution">
    <text evidence="1">The sequence shown here is derived from an EMBL/GenBank/DDBJ whole genome shotgun (WGS) entry which is preliminary data.</text>
</comment>
<accession>A0ABV5R910</accession>
<dbReference type="InterPro" id="IPR023393">
    <property type="entry name" value="START-like_dom_sf"/>
</dbReference>
<dbReference type="SUPFAM" id="SSF55961">
    <property type="entry name" value="Bet v1-like"/>
    <property type="match status" value="1"/>
</dbReference>
<gene>
    <name evidence="1" type="ORF">ACFFTL_19035</name>
</gene>
<dbReference type="Gene3D" id="3.30.530.20">
    <property type="match status" value="1"/>
</dbReference>
<sequence length="145" mass="15116">MKLIGEFTTPTPSTALTALGDNKPALQAVPAFRSLSVSEDGTIVTVFTPVTPFGRMTLNTLIRTEEISAHGAVLRVTAHRAQHAVDARIELRFAAEGSGSHVTWVADLAVLGPAASVGQRVAREVATRTIGETLQSAAALAAQTS</sequence>
<proteinExistence type="predicted"/>
<name>A0ABV5R910_9ACTN</name>
<dbReference type="InterPro" id="IPR010419">
    <property type="entry name" value="CO_DH_gsu"/>
</dbReference>
<dbReference type="RefSeq" id="WP_345519819.1">
    <property type="nucleotide sequence ID" value="NZ_BAAAXD010000055.1"/>
</dbReference>
<dbReference type="Pfam" id="PF06240">
    <property type="entry name" value="COXG"/>
    <property type="match status" value="1"/>
</dbReference>
<dbReference type="Proteomes" id="UP001589710">
    <property type="component" value="Unassembled WGS sequence"/>
</dbReference>